<evidence type="ECO:0000313" key="1">
    <source>
        <dbReference type="EMBL" id="TFK80143.1"/>
    </source>
</evidence>
<accession>A0A5C3P318</accession>
<dbReference type="Proteomes" id="UP000308197">
    <property type="component" value="Unassembled WGS sequence"/>
</dbReference>
<protein>
    <submittedName>
        <fullName evidence="1">Uncharacterized protein</fullName>
    </submittedName>
</protein>
<evidence type="ECO:0000313" key="2">
    <source>
        <dbReference type="Proteomes" id="UP000308197"/>
    </source>
</evidence>
<organism evidence="1 2">
    <name type="scientific">Polyporus arcularius HHB13444</name>
    <dbReference type="NCBI Taxonomy" id="1314778"/>
    <lineage>
        <taxon>Eukaryota</taxon>
        <taxon>Fungi</taxon>
        <taxon>Dikarya</taxon>
        <taxon>Basidiomycota</taxon>
        <taxon>Agaricomycotina</taxon>
        <taxon>Agaricomycetes</taxon>
        <taxon>Polyporales</taxon>
        <taxon>Polyporaceae</taxon>
        <taxon>Polyporus</taxon>
    </lineage>
</organism>
<dbReference type="InParanoid" id="A0A5C3P318"/>
<reference evidence="1 2" key="1">
    <citation type="journal article" date="2019" name="Nat. Ecol. Evol.">
        <title>Megaphylogeny resolves global patterns of mushroom evolution.</title>
        <authorList>
            <person name="Varga T."/>
            <person name="Krizsan K."/>
            <person name="Foldi C."/>
            <person name="Dima B."/>
            <person name="Sanchez-Garcia M."/>
            <person name="Sanchez-Ramirez S."/>
            <person name="Szollosi G.J."/>
            <person name="Szarkandi J.G."/>
            <person name="Papp V."/>
            <person name="Albert L."/>
            <person name="Andreopoulos W."/>
            <person name="Angelini C."/>
            <person name="Antonin V."/>
            <person name="Barry K.W."/>
            <person name="Bougher N.L."/>
            <person name="Buchanan P."/>
            <person name="Buyck B."/>
            <person name="Bense V."/>
            <person name="Catcheside P."/>
            <person name="Chovatia M."/>
            <person name="Cooper J."/>
            <person name="Damon W."/>
            <person name="Desjardin D."/>
            <person name="Finy P."/>
            <person name="Geml J."/>
            <person name="Haridas S."/>
            <person name="Hughes K."/>
            <person name="Justo A."/>
            <person name="Karasinski D."/>
            <person name="Kautmanova I."/>
            <person name="Kiss B."/>
            <person name="Kocsube S."/>
            <person name="Kotiranta H."/>
            <person name="LaButti K.M."/>
            <person name="Lechner B.E."/>
            <person name="Liimatainen K."/>
            <person name="Lipzen A."/>
            <person name="Lukacs Z."/>
            <person name="Mihaltcheva S."/>
            <person name="Morgado L.N."/>
            <person name="Niskanen T."/>
            <person name="Noordeloos M.E."/>
            <person name="Ohm R.A."/>
            <person name="Ortiz-Santana B."/>
            <person name="Ovrebo C."/>
            <person name="Racz N."/>
            <person name="Riley R."/>
            <person name="Savchenko A."/>
            <person name="Shiryaev A."/>
            <person name="Soop K."/>
            <person name="Spirin V."/>
            <person name="Szebenyi C."/>
            <person name="Tomsovsky M."/>
            <person name="Tulloss R.E."/>
            <person name="Uehling J."/>
            <person name="Grigoriev I.V."/>
            <person name="Vagvolgyi C."/>
            <person name="Papp T."/>
            <person name="Martin F.M."/>
            <person name="Miettinen O."/>
            <person name="Hibbett D.S."/>
            <person name="Nagy L.G."/>
        </authorList>
    </citation>
    <scope>NUCLEOTIDE SEQUENCE [LARGE SCALE GENOMIC DNA]</scope>
    <source>
        <strain evidence="1 2">HHB13444</strain>
    </source>
</reference>
<sequence length="503" mass="54836">MKHSRPFKDTALLAPRTFMFRHSVQACLIKLASRFRRPISQPWFLARRAPCPGERSACSSVCAVPCSSEFGIWKLTCRIESRVPRHAAPASAARRLVDCHLVSQEGLDAMLVRRAFKHYRRVVACGIAQMGSQLTLTSVVALCAWTWFQGRPECNNDKHQVRATVDRPASMRLWTICPLVSTWTRPSQRQALKQPISRLTVSTEGLMLFPSMLDAGTGLDELTGEVCTSSYSSLAREHDASFEAESGGLSQPLEEEPAAELRVWIEVAVPQGLATAFLLSTSLRVFIVGVAVMPSGLDETNGDLQVYIRASFITRFTMLTTHTIHADRYLADIPDAVACLTLRSACVKAAARTSTPRCAHVDLPRSRQPARSISARGPATKRRGIHEPGADFLRAVQVLASEAPFMSKDGAVGTSHGLLCSYTHPYAKTAVASPPSMRKDGGPDGRSFPVRRGVVGAAIARTVFRVASGLGASVERVSRGQAARYPAASELDAAANRRRRCTR</sequence>
<name>A0A5C3P318_9APHY</name>
<dbReference type="AlphaFoldDB" id="A0A5C3P318"/>
<proteinExistence type="predicted"/>
<keyword evidence="2" id="KW-1185">Reference proteome</keyword>
<dbReference type="EMBL" id="ML211837">
    <property type="protein sequence ID" value="TFK80143.1"/>
    <property type="molecule type" value="Genomic_DNA"/>
</dbReference>
<gene>
    <name evidence="1" type="ORF">K466DRAFT_605576</name>
</gene>